<dbReference type="EMBL" id="UZAG01017895">
    <property type="protein sequence ID" value="VDO37164.1"/>
    <property type="molecule type" value="Genomic_DNA"/>
</dbReference>
<dbReference type="AlphaFoldDB" id="A0A0R3QYQ7"/>
<evidence type="ECO:0000313" key="2">
    <source>
        <dbReference type="Proteomes" id="UP000280834"/>
    </source>
</evidence>
<protein>
    <submittedName>
        <fullName evidence="3">Secreted protein</fullName>
    </submittedName>
</protein>
<evidence type="ECO:0000313" key="1">
    <source>
        <dbReference type="EMBL" id="VDO37164.1"/>
    </source>
</evidence>
<keyword evidence="2" id="KW-1185">Reference proteome</keyword>
<gene>
    <name evidence="1" type="ORF">BTMF_LOCUS10895</name>
</gene>
<organism evidence="3">
    <name type="scientific">Brugia timori</name>
    <dbReference type="NCBI Taxonomy" id="42155"/>
    <lineage>
        <taxon>Eukaryota</taxon>
        <taxon>Metazoa</taxon>
        <taxon>Ecdysozoa</taxon>
        <taxon>Nematoda</taxon>
        <taxon>Chromadorea</taxon>
        <taxon>Rhabditida</taxon>
        <taxon>Spirurina</taxon>
        <taxon>Spiruromorpha</taxon>
        <taxon>Filarioidea</taxon>
        <taxon>Onchocercidae</taxon>
        <taxon>Brugia</taxon>
    </lineage>
</organism>
<reference evidence="3" key="1">
    <citation type="submission" date="2017-02" db="UniProtKB">
        <authorList>
            <consortium name="WormBaseParasite"/>
        </authorList>
    </citation>
    <scope>IDENTIFICATION</scope>
</reference>
<dbReference type="WBParaSite" id="BTMF_0001288101-mRNA-1">
    <property type="protein sequence ID" value="BTMF_0001288101-mRNA-1"/>
    <property type="gene ID" value="BTMF_0001288101"/>
</dbReference>
<accession>A0A0R3QYQ7</accession>
<evidence type="ECO:0000313" key="3">
    <source>
        <dbReference type="WBParaSite" id="BTMF_0001288101-mRNA-1"/>
    </source>
</evidence>
<sequence length="101" mass="12744">MFVFDSFYFFSYYLFAYSNYNRLTDHHPHHQHHHHHRHYYYYFYYLFQLHFLHRIKYDLLLYLHHFHLLLSLHQSCNVSLSFSSFFSDLSGYFCFAIPMVL</sequence>
<proteinExistence type="predicted"/>
<reference evidence="1 2" key="2">
    <citation type="submission" date="2018-11" db="EMBL/GenBank/DDBJ databases">
        <authorList>
            <consortium name="Pathogen Informatics"/>
        </authorList>
    </citation>
    <scope>NUCLEOTIDE SEQUENCE [LARGE SCALE GENOMIC DNA]</scope>
</reference>
<name>A0A0R3QYQ7_9BILA</name>
<dbReference type="Proteomes" id="UP000280834">
    <property type="component" value="Unassembled WGS sequence"/>
</dbReference>